<reference evidence="8" key="2">
    <citation type="submission" date="2022-06" db="UniProtKB">
        <authorList>
            <consortium name="EnsemblMetazoa"/>
        </authorList>
    </citation>
    <scope>IDENTIFICATION</scope>
    <source>
        <strain evidence="8">DF5081</strain>
    </source>
</reference>
<dbReference type="PANTHER" id="PTHR48020">
    <property type="entry name" value="PROTON MYO-INOSITOL COTRANSPORTER"/>
    <property type="match status" value="1"/>
</dbReference>
<keyword evidence="4 6" id="KW-1133">Transmembrane helix</keyword>
<evidence type="ECO:0000313" key="8">
    <source>
        <dbReference type="EnsemblMetazoa" id="CJA38028b.1"/>
    </source>
</evidence>
<dbReference type="Proteomes" id="UP000005237">
    <property type="component" value="Unassembled WGS sequence"/>
</dbReference>
<dbReference type="InterPro" id="IPR036259">
    <property type="entry name" value="MFS_trans_sf"/>
</dbReference>
<dbReference type="Gene3D" id="1.20.1250.20">
    <property type="entry name" value="MFS general substrate transporter like domains"/>
    <property type="match status" value="1"/>
</dbReference>
<dbReference type="Pfam" id="PF00083">
    <property type="entry name" value="Sugar_tr"/>
    <property type="match status" value="1"/>
</dbReference>
<evidence type="ECO:0000256" key="4">
    <source>
        <dbReference type="ARBA" id="ARBA00022989"/>
    </source>
</evidence>
<feature type="domain" description="Major facilitator superfamily (MFS) profile" evidence="7">
    <location>
        <begin position="1"/>
        <end position="167"/>
    </location>
</feature>
<keyword evidence="5 6" id="KW-0472">Membrane</keyword>
<dbReference type="PANTHER" id="PTHR48020:SF10">
    <property type="entry name" value="PROTON MYO-INOSITOL COTRANSPORTER HMIT-1.1"/>
    <property type="match status" value="1"/>
</dbReference>
<evidence type="ECO:0000259" key="7">
    <source>
        <dbReference type="PROSITE" id="PS50850"/>
    </source>
</evidence>
<dbReference type="SUPFAM" id="SSF103473">
    <property type="entry name" value="MFS general substrate transporter"/>
    <property type="match status" value="1"/>
</dbReference>
<evidence type="ECO:0000256" key="3">
    <source>
        <dbReference type="ARBA" id="ARBA00022692"/>
    </source>
</evidence>
<proteinExistence type="predicted"/>
<dbReference type="FunFam" id="1.20.1250.20:FF:000387">
    <property type="entry name" value="H(+) MyoInositol coTransporter"/>
    <property type="match status" value="1"/>
</dbReference>
<dbReference type="EnsemblMetazoa" id="CJA38028b.1">
    <property type="protein sequence ID" value="CJA38028b.1"/>
    <property type="gene ID" value="WBGene00213875"/>
</dbReference>
<feature type="transmembrane region" description="Helical" evidence="6">
    <location>
        <begin position="145"/>
        <end position="163"/>
    </location>
</feature>
<evidence type="ECO:0000313" key="9">
    <source>
        <dbReference type="Proteomes" id="UP000005237"/>
    </source>
</evidence>
<evidence type="ECO:0000256" key="1">
    <source>
        <dbReference type="ARBA" id="ARBA00004141"/>
    </source>
</evidence>
<dbReference type="AlphaFoldDB" id="A0A8R1EJW8"/>
<keyword evidence="2" id="KW-0813">Transport</keyword>
<dbReference type="InterPro" id="IPR005828">
    <property type="entry name" value="MFS_sugar_transport-like"/>
</dbReference>
<evidence type="ECO:0000256" key="2">
    <source>
        <dbReference type="ARBA" id="ARBA00022448"/>
    </source>
</evidence>
<accession>A0A8R1EJW8</accession>
<comment type="subcellular location">
    <subcellularLocation>
        <location evidence="1">Membrane</location>
        <topology evidence="1">Multi-pass membrane protein</topology>
    </subcellularLocation>
</comment>
<dbReference type="InterPro" id="IPR020846">
    <property type="entry name" value="MFS_dom"/>
</dbReference>
<sequence length="214" mass="24347">MISLSPSARFEGNCDFCVTTDSCGFCHDAHTKQGYCLPASDNPEDFSSTGVCAKTNNARSTNYQWEKYYCNTRFTVLPIVACGFYLLTFSSGFTSLPWVLNSEFYPMWARSTCVSISTTSNWVFNLIVSLTYLSLTQAITKYGAFWLYAALTVLAFIFILFLVPETKGYSIEEVETLFMSNKNRNQANARRKETINEVRSRFNSVHFLEQPKKI</sequence>
<evidence type="ECO:0000256" key="5">
    <source>
        <dbReference type="ARBA" id="ARBA00023136"/>
    </source>
</evidence>
<protein>
    <submittedName>
        <fullName evidence="8">MFS domain-containing protein</fullName>
    </submittedName>
</protein>
<organism evidence="8 9">
    <name type="scientific">Caenorhabditis japonica</name>
    <dbReference type="NCBI Taxonomy" id="281687"/>
    <lineage>
        <taxon>Eukaryota</taxon>
        <taxon>Metazoa</taxon>
        <taxon>Ecdysozoa</taxon>
        <taxon>Nematoda</taxon>
        <taxon>Chromadorea</taxon>
        <taxon>Rhabditida</taxon>
        <taxon>Rhabditina</taxon>
        <taxon>Rhabditomorpha</taxon>
        <taxon>Rhabditoidea</taxon>
        <taxon>Rhabditidae</taxon>
        <taxon>Peloderinae</taxon>
        <taxon>Caenorhabditis</taxon>
    </lineage>
</organism>
<keyword evidence="3 6" id="KW-0812">Transmembrane</keyword>
<feature type="transmembrane region" description="Helical" evidence="6">
    <location>
        <begin position="112"/>
        <end position="133"/>
    </location>
</feature>
<feature type="transmembrane region" description="Helical" evidence="6">
    <location>
        <begin position="76"/>
        <end position="100"/>
    </location>
</feature>
<dbReference type="PROSITE" id="PS50850">
    <property type="entry name" value="MFS"/>
    <property type="match status" value="1"/>
</dbReference>
<dbReference type="InterPro" id="IPR050814">
    <property type="entry name" value="Myo-inositol_Transporter"/>
</dbReference>
<keyword evidence="9" id="KW-1185">Reference proteome</keyword>
<name>A0A8R1EJW8_CAEJA</name>
<reference evidence="9" key="1">
    <citation type="submission" date="2010-08" db="EMBL/GenBank/DDBJ databases">
        <authorList>
            <consortium name="Caenorhabditis japonica Sequencing Consortium"/>
            <person name="Wilson R.K."/>
        </authorList>
    </citation>
    <scope>NUCLEOTIDE SEQUENCE [LARGE SCALE GENOMIC DNA]</scope>
    <source>
        <strain evidence="9">DF5081</strain>
    </source>
</reference>
<dbReference type="GO" id="GO:0005366">
    <property type="term" value="F:myo-inositol:proton symporter activity"/>
    <property type="evidence" value="ECO:0007669"/>
    <property type="project" value="TreeGrafter"/>
</dbReference>
<dbReference type="GO" id="GO:0016324">
    <property type="term" value="C:apical plasma membrane"/>
    <property type="evidence" value="ECO:0007669"/>
    <property type="project" value="TreeGrafter"/>
</dbReference>
<evidence type="ECO:0000256" key="6">
    <source>
        <dbReference type="SAM" id="Phobius"/>
    </source>
</evidence>